<reference evidence="1" key="2">
    <citation type="submission" date="2021-03" db="UniProtKB">
        <authorList>
            <consortium name="EnsemblPlants"/>
        </authorList>
    </citation>
    <scope>IDENTIFICATION</scope>
</reference>
<reference evidence="1" key="1">
    <citation type="journal article" date="2017" name="Nature">
        <title>The genome of Chenopodium quinoa.</title>
        <authorList>
            <person name="Jarvis D.E."/>
            <person name="Ho Y.S."/>
            <person name="Lightfoot D.J."/>
            <person name="Schmoeckel S.M."/>
            <person name="Li B."/>
            <person name="Borm T.J.A."/>
            <person name="Ohyanagi H."/>
            <person name="Mineta K."/>
            <person name="Michell C.T."/>
            <person name="Saber N."/>
            <person name="Kharbatia N.M."/>
            <person name="Rupper R.R."/>
            <person name="Sharp A.R."/>
            <person name="Dally N."/>
            <person name="Boughton B.A."/>
            <person name="Woo Y.H."/>
            <person name="Gao G."/>
            <person name="Schijlen E.G.W.M."/>
            <person name="Guo X."/>
            <person name="Momin A.A."/>
            <person name="Negrao S."/>
            <person name="Al-Babili S."/>
            <person name="Gehring C."/>
            <person name="Roessner U."/>
            <person name="Jung C."/>
            <person name="Murphy K."/>
            <person name="Arold S.T."/>
            <person name="Gojobori T."/>
            <person name="van der Linden C.G."/>
            <person name="van Loo E.N."/>
            <person name="Jellen E.N."/>
            <person name="Maughan P.J."/>
            <person name="Tester M."/>
        </authorList>
    </citation>
    <scope>NUCLEOTIDE SEQUENCE [LARGE SCALE GENOMIC DNA]</scope>
    <source>
        <strain evidence="1">cv. PI 614886</strain>
    </source>
</reference>
<dbReference type="InterPro" id="IPR036691">
    <property type="entry name" value="Endo/exonu/phosph_ase_sf"/>
</dbReference>
<dbReference type="SUPFAM" id="SSF56219">
    <property type="entry name" value="DNase I-like"/>
    <property type="match status" value="1"/>
</dbReference>
<evidence type="ECO:0000313" key="1">
    <source>
        <dbReference type="EnsemblPlants" id="AUR62030276-RA:cds"/>
    </source>
</evidence>
<accession>A0A803MJ30</accession>
<keyword evidence="2" id="KW-1185">Reference proteome</keyword>
<dbReference type="AlphaFoldDB" id="A0A803MJ30"/>
<sequence>MAVWRFTGIYGFPETENKHKTGVLLNNLNNLPDIPWLVGGDLNLMLWSMEKQGGVGFDFAEATILRETLDKCKLGDLGYVGYQFTWSNNREDRVHAPKKKKRVKIFRFEEIWLREESCGDVIRQAWEGGGDISHNIKRTAANLGGWSKAYFGNFAKEMGDCKAGMAALMEKEPSPENIAQMKAIDERMDELEEREEVFWKQRSRQEWLKSGDKNSKFFHTKAQQRRKRNAIVKIKDEAGNIYKDEDHIAEVWRLLTNSHSLMSRTLKQKYFPNAELMEAKIPVNASFTWRSLMSARNLVSKGARKLIGKGLSTEIWKHPWVPTLPNFRVLYRHQQPAEHAPTYVADLISDGDWNLPLLNSYFLQWEVNEITKIPVARFGDDESWTWHFTKSGDFSVRSAYHAMIESKKHGSAASSSPPNNAI</sequence>
<dbReference type="OMA" id="EREEVFW"/>
<dbReference type="PANTHER" id="PTHR33710">
    <property type="entry name" value="BNAC02G09200D PROTEIN"/>
    <property type="match status" value="1"/>
</dbReference>
<proteinExistence type="predicted"/>
<dbReference type="Gramene" id="AUR62030276-RA">
    <property type="protein sequence ID" value="AUR62030276-RA:cds"/>
    <property type="gene ID" value="AUR62030276"/>
</dbReference>
<name>A0A803MJ30_CHEQI</name>
<dbReference type="EnsemblPlants" id="AUR62030276-RA">
    <property type="protein sequence ID" value="AUR62030276-RA:cds"/>
    <property type="gene ID" value="AUR62030276"/>
</dbReference>
<evidence type="ECO:0000313" key="2">
    <source>
        <dbReference type="Proteomes" id="UP000596660"/>
    </source>
</evidence>
<dbReference type="PANTHER" id="PTHR33710:SF71">
    <property type="entry name" value="ENDONUCLEASE_EXONUCLEASE_PHOSPHATASE DOMAIN-CONTAINING PROTEIN"/>
    <property type="match status" value="1"/>
</dbReference>
<dbReference type="Proteomes" id="UP000596660">
    <property type="component" value="Unplaced"/>
</dbReference>
<protein>
    <submittedName>
        <fullName evidence="1">Uncharacterized protein</fullName>
    </submittedName>
</protein>
<organism evidence="1 2">
    <name type="scientific">Chenopodium quinoa</name>
    <name type="common">Quinoa</name>
    <dbReference type="NCBI Taxonomy" id="63459"/>
    <lineage>
        <taxon>Eukaryota</taxon>
        <taxon>Viridiplantae</taxon>
        <taxon>Streptophyta</taxon>
        <taxon>Embryophyta</taxon>
        <taxon>Tracheophyta</taxon>
        <taxon>Spermatophyta</taxon>
        <taxon>Magnoliopsida</taxon>
        <taxon>eudicotyledons</taxon>
        <taxon>Gunneridae</taxon>
        <taxon>Pentapetalae</taxon>
        <taxon>Caryophyllales</taxon>
        <taxon>Chenopodiaceae</taxon>
        <taxon>Chenopodioideae</taxon>
        <taxon>Atripliceae</taxon>
        <taxon>Chenopodium</taxon>
    </lineage>
</organism>